<name>A0ABT8D5I9_9RHOB</name>
<keyword evidence="1" id="KW-0812">Transmembrane</keyword>
<dbReference type="InterPro" id="IPR052524">
    <property type="entry name" value="MFS_Cyanate_Porter"/>
</dbReference>
<evidence type="ECO:0008006" key="4">
    <source>
        <dbReference type="Google" id="ProtNLM"/>
    </source>
</evidence>
<dbReference type="EMBL" id="JAUFRC010000001">
    <property type="protein sequence ID" value="MDN3712048.1"/>
    <property type="molecule type" value="Genomic_DNA"/>
</dbReference>
<evidence type="ECO:0000313" key="2">
    <source>
        <dbReference type="EMBL" id="MDN3712048.1"/>
    </source>
</evidence>
<dbReference type="SUPFAM" id="SSF103473">
    <property type="entry name" value="MFS general substrate transporter"/>
    <property type="match status" value="1"/>
</dbReference>
<feature type="transmembrane region" description="Helical" evidence="1">
    <location>
        <begin position="47"/>
        <end position="66"/>
    </location>
</feature>
<organism evidence="2 3">
    <name type="scientific">Paracoccus cavernae</name>
    <dbReference type="NCBI Taxonomy" id="1571207"/>
    <lineage>
        <taxon>Bacteria</taxon>
        <taxon>Pseudomonadati</taxon>
        <taxon>Pseudomonadota</taxon>
        <taxon>Alphaproteobacteria</taxon>
        <taxon>Rhodobacterales</taxon>
        <taxon>Paracoccaceae</taxon>
        <taxon>Paracoccus</taxon>
    </lineage>
</organism>
<reference evidence="3" key="1">
    <citation type="journal article" date="2019" name="Int. J. Syst. Evol. Microbiol.">
        <title>The Global Catalogue of Microorganisms (GCM) 10K type strain sequencing project: providing services to taxonomists for standard genome sequencing and annotation.</title>
        <authorList>
            <consortium name="The Broad Institute Genomics Platform"/>
            <consortium name="The Broad Institute Genome Sequencing Center for Infectious Disease"/>
            <person name="Wu L."/>
            <person name="Ma J."/>
        </authorList>
    </citation>
    <scope>NUCLEOTIDE SEQUENCE [LARGE SCALE GENOMIC DNA]</scope>
    <source>
        <strain evidence="3">CECT 8482</strain>
    </source>
</reference>
<dbReference type="InterPro" id="IPR036259">
    <property type="entry name" value="MFS_trans_sf"/>
</dbReference>
<keyword evidence="3" id="KW-1185">Reference proteome</keyword>
<dbReference type="PANTHER" id="PTHR23523:SF1">
    <property type="entry name" value="CYANATE TRANSPORT PROTEIN CYNX"/>
    <property type="match status" value="1"/>
</dbReference>
<dbReference type="PANTHER" id="PTHR23523">
    <property type="match status" value="1"/>
</dbReference>
<evidence type="ECO:0000256" key="1">
    <source>
        <dbReference type="SAM" id="Phobius"/>
    </source>
</evidence>
<keyword evidence="1" id="KW-1133">Transmembrane helix</keyword>
<accession>A0ABT8D5I9</accession>
<evidence type="ECO:0000313" key="3">
    <source>
        <dbReference type="Proteomes" id="UP001243846"/>
    </source>
</evidence>
<gene>
    <name evidence="2" type="ORF">QWZ10_09990</name>
</gene>
<sequence length="81" mass="8645">MTMDHAANPETAGDLAGFVQGWGYVLASTLPFVAGAIKDHFASLTQAWYLMMLGVVVMGAVSLGFSRKSYAAFDARISLQD</sequence>
<proteinExistence type="predicted"/>
<keyword evidence="1" id="KW-0472">Membrane</keyword>
<protein>
    <recommendedName>
        <fullName evidence="4">MFS transporter</fullName>
    </recommendedName>
</protein>
<dbReference type="Proteomes" id="UP001243846">
    <property type="component" value="Unassembled WGS sequence"/>
</dbReference>
<comment type="caution">
    <text evidence="2">The sequence shown here is derived from an EMBL/GenBank/DDBJ whole genome shotgun (WGS) entry which is preliminary data.</text>
</comment>